<evidence type="ECO:0000313" key="2">
    <source>
        <dbReference type="EMBL" id="KKM99913.1"/>
    </source>
</evidence>
<organism evidence="2">
    <name type="scientific">marine sediment metagenome</name>
    <dbReference type="NCBI Taxonomy" id="412755"/>
    <lineage>
        <taxon>unclassified sequences</taxon>
        <taxon>metagenomes</taxon>
        <taxon>ecological metagenomes</taxon>
    </lineage>
</organism>
<evidence type="ECO:0000256" key="1">
    <source>
        <dbReference type="SAM" id="MobiDB-lite"/>
    </source>
</evidence>
<feature type="compositionally biased region" description="Basic and acidic residues" evidence="1">
    <location>
        <begin position="153"/>
        <end position="165"/>
    </location>
</feature>
<proteinExistence type="predicted"/>
<name>A0A0F9M2J0_9ZZZZ</name>
<protein>
    <submittedName>
        <fullName evidence="2">Uncharacterized protein</fullName>
    </submittedName>
</protein>
<reference evidence="2" key="1">
    <citation type="journal article" date="2015" name="Nature">
        <title>Complex archaea that bridge the gap between prokaryotes and eukaryotes.</title>
        <authorList>
            <person name="Spang A."/>
            <person name="Saw J.H."/>
            <person name="Jorgensen S.L."/>
            <person name="Zaremba-Niedzwiedzka K."/>
            <person name="Martijn J."/>
            <person name="Lind A.E."/>
            <person name="van Eijk R."/>
            <person name="Schleper C."/>
            <person name="Guy L."/>
            <person name="Ettema T.J."/>
        </authorList>
    </citation>
    <scope>NUCLEOTIDE SEQUENCE</scope>
</reference>
<feature type="region of interest" description="Disordered" evidence="1">
    <location>
        <begin position="142"/>
        <end position="186"/>
    </location>
</feature>
<dbReference type="EMBL" id="LAZR01005442">
    <property type="protein sequence ID" value="KKM99913.1"/>
    <property type="molecule type" value="Genomic_DNA"/>
</dbReference>
<accession>A0A0F9M2J0</accession>
<dbReference type="AlphaFoldDB" id="A0A0F9M2J0"/>
<gene>
    <name evidence="2" type="ORF">LCGC14_1143160</name>
</gene>
<comment type="caution">
    <text evidence="2">The sequence shown here is derived from an EMBL/GenBank/DDBJ whole genome shotgun (WGS) entry which is preliminary data.</text>
</comment>
<sequence>MAFYVGATLHSGSLAAGADPPTGDTMTPEQMMAGRLGEKLGLPPEAALVDILKAAIKRLQPKPPPTAGTSAPRMEAASMTANLGTYQRRKIINAAIAEHASTGQKCSQKAYITVCLEEANEPPLSDPEVELHCGVDPPRPGEQLHCASCASRESSRRRGHVDHSTRQPPPWFVKPRAGIPHASATS</sequence>